<accession>A0A915E871</accession>
<dbReference type="Proteomes" id="UP000887574">
    <property type="component" value="Unplaced"/>
</dbReference>
<name>A0A915E871_9BILA</name>
<evidence type="ECO:0000313" key="2">
    <source>
        <dbReference type="Proteomes" id="UP000887574"/>
    </source>
</evidence>
<reference evidence="3" key="1">
    <citation type="submission" date="2022-11" db="UniProtKB">
        <authorList>
            <consortium name="WormBaseParasite"/>
        </authorList>
    </citation>
    <scope>IDENTIFICATION</scope>
</reference>
<proteinExistence type="predicted"/>
<keyword evidence="2" id="KW-1185">Reference proteome</keyword>
<organism evidence="2 3">
    <name type="scientific">Ditylenchus dipsaci</name>
    <dbReference type="NCBI Taxonomy" id="166011"/>
    <lineage>
        <taxon>Eukaryota</taxon>
        <taxon>Metazoa</taxon>
        <taxon>Ecdysozoa</taxon>
        <taxon>Nematoda</taxon>
        <taxon>Chromadorea</taxon>
        <taxon>Rhabditida</taxon>
        <taxon>Tylenchina</taxon>
        <taxon>Tylenchomorpha</taxon>
        <taxon>Sphaerularioidea</taxon>
        <taxon>Anguinidae</taxon>
        <taxon>Anguininae</taxon>
        <taxon>Ditylenchus</taxon>
    </lineage>
</organism>
<protein>
    <submittedName>
        <fullName evidence="3">RING-Gid-type domain-containing protein</fullName>
    </submittedName>
</protein>
<sequence length="120" mass="13641">MATRKKHYCTDVLSYPVISKENKGSKPGSTGFWRIYEYLFHEGSWLQLEQDLATALTELHCPLATILNVGAKSHSFPAYPPLIDASDSPRSHPSHRRTSSECSTTRTFHFFVPYPEDSEH</sequence>
<feature type="region of interest" description="Disordered" evidence="1">
    <location>
        <begin position="82"/>
        <end position="102"/>
    </location>
</feature>
<evidence type="ECO:0000313" key="3">
    <source>
        <dbReference type="WBParaSite" id="jg3089.1"/>
    </source>
</evidence>
<evidence type="ECO:0000256" key="1">
    <source>
        <dbReference type="SAM" id="MobiDB-lite"/>
    </source>
</evidence>
<dbReference type="WBParaSite" id="jg3089.1">
    <property type="protein sequence ID" value="jg3089.1"/>
    <property type="gene ID" value="jg3089"/>
</dbReference>
<dbReference type="AlphaFoldDB" id="A0A915E871"/>